<evidence type="ECO:0000313" key="3">
    <source>
        <dbReference type="Proteomes" id="UP000254937"/>
    </source>
</evidence>
<dbReference type="InterPro" id="IPR041679">
    <property type="entry name" value="DNA2/NAM7-like_C"/>
</dbReference>
<keyword evidence="3" id="KW-1185">Reference proteome</keyword>
<dbReference type="Pfam" id="PF13087">
    <property type="entry name" value="AAA_12"/>
    <property type="match status" value="1"/>
</dbReference>
<dbReference type="Proteomes" id="UP000254937">
    <property type="component" value="Unassembled WGS sequence"/>
</dbReference>
<dbReference type="Gene3D" id="3.40.50.300">
    <property type="entry name" value="P-loop containing nucleotide triphosphate hydrolases"/>
    <property type="match status" value="1"/>
</dbReference>
<evidence type="ECO:0000259" key="1">
    <source>
        <dbReference type="Pfam" id="PF13087"/>
    </source>
</evidence>
<accession>A0A370PJX5</accession>
<feature type="domain" description="DNA2/NAM7 helicase-like C-terminal" evidence="1">
    <location>
        <begin position="8"/>
        <end position="96"/>
    </location>
</feature>
<gene>
    <name evidence="2" type="ORF">M752DRAFT_266304</name>
</gene>
<dbReference type="AlphaFoldDB" id="A0A370PJX5"/>
<protein>
    <recommendedName>
        <fullName evidence="1">DNA2/NAM7 helicase-like C-terminal domain-containing protein</fullName>
    </recommendedName>
</protein>
<proteinExistence type="predicted"/>
<dbReference type="InterPro" id="IPR027417">
    <property type="entry name" value="P-loop_NTPase"/>
</dbReference>
<evidence type="ECO:0000313" key="2">
    <source>
        <dbReference type="EMBL" id="RDK42502.1"/>
    </source>
</evidence>
<sequence length="112" mass="12371">MYRNGGYPGKDVTIVTPYMAQVVRYRQTLFVLSKQGGLLKTELPKIATTDSMQGKESKVIIYDWVVTSANLFADMGLTIDSNRGNVGMSRMTEVMINVLHARVGSEAKSIPI</sequence>
<name>A0A370PJX5_ASPPH</name>
<dbReference type="EMBL" id="KZ851853">
    <property type="protein sequence ID" value="RDK42502.1"/>
    <property type="molecule type" value="Genomic_DNA"/>
</dbReference>
<reference evidence="2 3" key="1">
    <citation type="submission" date="2018-07" db="EMBL/GenBank/DDBJ databases">
        <title>Section-level genome sequencing of Aspergillus section Nigri to investigate inter- and intra-species variation.</title>
        <authorList>
            <consortium name="DOE Joint Genome Institute"/>
            <person name="Vesth T.C."/>
            <person name="Nybo J.L."/>
            <person name="Theobald S."/>
            <person name="Frisvad J.C."/>
            <person name="Larsen T.O."/>
            <person name="Nielsen K.F."/>
            <person name="Hoof J.B."/>
            <person name="Brandl J."/>
            <person name="Salamov A."/>
            <person name="Riley R."/>
            <person name="Gladden J.M."/>
            <person name="Phatale P."/>
            <person name="Nielsen M.T."/>
            <person name="Lyhne E.K."/>
            <person name="Kogle M.E."/>
            <person name="Strasser K."/>
            <person name="McDonnell E."/>
            <person name="Barry K."/>
            <person name="Clum A."/>
            <person name="Chen C."/>
            <person name="Nolan M."/>
            <person name="Sandor L."/>
            <person name="Kuo A."/>
            <person name="Lipzen A."/>
            <person name="Hainaut M."/>
            <person name="Drula E."/>
            <person name="Tsang A."/>
            <person name="Magnuson J.K."/>
            <person name="Henrissat B."/>
            <person name="Wiebenga A."/>
            <person name="Simmons B.A."/>
            <person name="Makela M.R."/>
            <person name="De vries R.P."/>
            <person name="Grigoriev I.V."/>
            <person name="Mortensen U.H."/>
            <person name="Baker S.E."/>
            <person name="Andersen M.R."/>
        </authorList>
    </citation>
    <scope>NUCLEOTIDE SEQUENCE [LARGE SCALE GENOMIC DNA]</scope>
    <source>
        <strain evidence="2 3">ATCC 13157</strain>
    </source>
</reference>
<organism evidence="2 3">
    <name type="scientific">Aspergillus phoenicis ATCC 13157</name>
    <dbReference type="NCBI Taxonomy" id="1353007"/>
    <lineage>
        <taxon>Eukaryota</taxon>
        <taxon>Fungi</taxon>
        <taxon>Dikarya</taxon>
        <taxon>Ascomycota</taxon>
        <taxon>Pezizomycotina</taxon>
        <taxon>Eurotiomycetes</taxon>
        <taxon>Eurotiomycetidae</taxon>
        <taxon>Eurotiales</taxon>
        <taxon>Aspergillaceae</taxon>
        <taxon>Aspergillus</taxon>
    </lineage>
</organism>